<evidence type="ECO:0000256" key="1">
    <source>
        <dbReference type="SAM" id="MobiDB-lite"/>
    </source>
</evidence>
<reference evidence="2" key="1">
    <citation type="submission" date="2020-11" db="EMBL/GenBank/DDBJ databases">
        <authorList>
            <person name="Tran Van P."/>
        </authorList>
    </citation>
    <scope>NUCLEOTIDE SEQUENCE</scope>
</reference>
<accession>A0A7R9AAD9</accession>
<gene>
    <name evidence="2" type="ORF">DSTB1V02_LOCUS10276</name>
</gene>
<dbReference type="Proteomes" id="UP000677054">
    <property type="component" value="Unassembled WGS sequence"/>
</dbReference>
<feature type="compositionally biased region" description="Polar residues" evidence="1">
    <location>
        <begin position="48"/>
        <end position="58"/>
    </location>
</feature>
<name>A0A7R9AAD9_9CRUS</name>
<feature type="region of interest" description="Disordered" evidence="1">
    <location>
        <begin position="44"/>
        <end position="99"/>
    </location>
</feature>
<protein>
    <submittedName>
        <fullName evidence="2">Uncharacterized protein</fullName>
    </submittedName>
</protein>
<keyword evidence="3" id="KW-1185">Reference proteome</keyword>
<evidence type="ECO:0000313" key="2">
    <source>
        <dbReference type="EMBL" id="CAD7250503.1"/>
    </source>
</evidence>
<organism evidence="2">
    <name type="scientific">Darwinula stevensoni</name>
    <dbReference type="NCBI Taxonomy" id="69355"/>
    <lineage>
        <taxon>Eukaryota</taxon>
        <taxon>Metazoa</taxon>
        <taxon>Ecdysozoa</taxon>
        <taxon>Arthropoda</taxon>
        <taxon>Crustacea</taxon>
        <taxon>Oligostraca</taxon>
        <taxon>Ostracoda</taxon>
        <taxon>Podocopa</taxon>
        <taxon>Podocopida</taxon>
        <taxon>Darwinulocopina</taxon>
        <taxon>Darwinuloidea</taxon>
        <taxon>Darwinulidae</taxon>
        <taxon>Darwinula</taxon>
    </lineage>
</organism>
<dbReference type="EMBL" id="LR902412">
    <property type="protein sequence ID" value="CAD7250503.1"/>
    <property type="molecule type" value="Genomic_DNA"/>
</dbReference>
<dbReference type="EMBL" id="CAJPEV010002895">
    <property type="protein sequence ID" value="CAG0898354.1"/>
    <property type="molecule type" value="Genomic_DNA"/>
</dbReference>
<proteinExistence type="predicted"/>
<sequence length="150" mass="16895">MSLHFTSEACVYAARILVTKAKMRHEREVSTKLESRTRICTAPDISKAITTKPDQTSCPPIAPGPMDPTTLQSTPSERPQGKPPDGSLPPRRRPDRNGRGWLRLSECICMPEALPEHAGKNKRKMWRQIQEDLHLPLEISPSLRLPDLHC</sequence>
<dbReference type="AlphaFoldDB" id="A0A7R9AAD9"/>
<evidence type="ECO:0000313" key="3">
    <source>
        <dbReference type="Proteomes" id="UP000677054"/>
    </source>
</evidence>